<sequence>MRFVIFFALRSLAIISKKFSYNTFLINFIKLSIMFEQLEKNLFVFYSSNMGSNVYVLIGKIIALIDTSLKVNATELTDALHSIGIKESDVDLILHTHAHADHIGCTALFSKAEKRMHESDAKKVELHDARYTCSNLLNQNEYPKIDSYLKKDEIIEIKPFSLRVVYTPGHTQGSVCFYDENKRMLFSGDTLFEKACGRTDLPGGSEQQLVESLFNIQYLKFDTLLPGHGVVFKGDQQENIEAVLKTLQGKYY</sequence>
<gene>
    <name evidence="6" type="ORF">DRO07_01190</name>
</gene>
<dbReference type="GO" id="GO:0046872">
    <property type="term" value="F:metal ion binding"/>
    <property type="evidence" value="ECO:0007669"/>
    <property type="project" value="UniProtKB-KW"/>
</dbReference>
<comment type="caution">
    <text evidence="6">The sequence shown here is derived from an EMBL/GenBank/DDBJ whole genome shotgun (WGS) entry which is preliminary data.</text>
</comment>
<evidence type="ECO:0000256" key="3">
    <source>
        <dbReference type="ARBA" id="ARBA00022801"/>
    </source>
</evidence>
<evidence type="ECO:0000256" key="2">
    <source>
        <dbReference type="ARBA" id="ARBA00022723"/>
    </source>
</evidence>
<keyword evidence="3" id="KW-0378">Hydrolase</keyword>
<dbReference type="InterPro" id="IPR051453">
    <property type="entry name" value="MBL_Glyoxalase_II"/>
</dbReference>
<feature type="domain" description="Metallo-beta-lactamase" evidence="5">
    <location>
        <begin position="51"/>
        <end position="228"/>
    </location>
</feature>
<dbReference type="Proteomes" id="UP000277633">
    <property type="component" value="Unassembled WGS sequence"/>
</dbReference>
<organism evidence="6 7">
    <name type="scientific">Candidatus Iainarchaeum sp</name>
    <dbReference type="NCBI Taxonomy" id="3101447"/>
    <lineage>
        <taxon>Archaea</taxon>
        <taxon>Candidatus Iainarchaeota</taxon>
        <taxon>Candidatus Iainarchaeia</taxon>
        <taxon>Candidatus Iainarchaeales</taxon>
        <taxon>Candidatus Iainarchaeaceae</taxon>
        <taxon>Candidatus Iainarchaeum</taxon>
    </lineage>
</organism>
<keyword evidence="2" id="KW-0479">Metal-binding</keyword>
<dbReference type="InterPro" id="IPR036866">
    <property type="entry name" value="RibonucZ/Hydroxyglut_hydro"/>
</dbReference>
<dbReference type="EMBL" id="QMWO01000028">
    <property type="protein sequence ID" value="RLG70029.1"/>
    <property type="molecule type" value="Genomic_DNA"/>
</dbReference>
<dbReference type="Pfam" id="PF00753">
    <property type="entry name" value="Lactamase_B"/>
    <property type="match status" value="1"/>
</dbReference>
<dbReference type="SMART" id="SM00849">
    <property type="entry name" value="Lactamase_B"/>
    <property type="match status" value="1"/>
</dbReference>
<dbReference type="PANTHER" id="PTHR46233">
    <property type="entry name" value="HYDROXYACYLGLUTATHIONE HYDROLASE GLOC"/>
    <property type="match status" value="1"/>
</dbReference>
<evidence type="ECO:0000313" key="7">
    <source>
        <dbReference type="Proteomes" id="UP000277633"/>
    </source>
</evidence>
<evidence type="ECO:0000259" key="5">
    <source>
        <dbReference type="SMART" id="SM00849"/>
    </source>
</evidence>
<name>A0A497JH25_9ARCH</name>
<evidence type="ECO:0000313" key="6">
    <source>
        <dbReference type="EMBL" id="RLG70029.1"/>
    </source>
</evidence>
<dbReference type="CDD" id="cd06262">
    <property type="entry name" value="metallo-hydrolase-like_MBL-fold"/>
    <property type="match status" value="1"/>
</dbReference>
<protein>
    <recommendedName>
        <fullName evidence="5">Metallo-beta-lactamase domain-containing protein</fullName>
    </recommendedName>
</protein>
<dbReference type="InterPro" id="IPR001279">
    <property type="entry name" value="Metallo-B-lactamas"/>
</dbReference>
<evidence type="ECO:0000256" key="4">
    <source>
        <dbReference type="ARBA" id="ARBA00022833"/>
    </source>
</evidence>
<reference evidence="6 7" key="1">
    <citation type="submission" date="2018-06" db="EMBL/GenBank/DDBJ databases">
        <title>Extensive metabolic versatility and redundancy in microbially diverse, dynamic hydrothermal sediments.</title>
        <authorList>
            <person name="Dombrowski N."/>
            <person name="Teske A."/>
            <person name="Baker B.J."/>
        </authorList>
    </citation>
    <scope>NUCLEOTIDE SEQUENCE [LARGE SCALE GENOMIC DNA]</scope>
    <source>
        <strain evidence="6">B9_G13</strain>
    </source>
</reference>
<dbReference type="AlphaFoldDB" id="A0A497JH25"/>
<dbReference type="SUPFAM" id="SSF56281">
    <property type="entry name" value="Metallo-hydrolase/oxidoreductase"/>
    <property type="match status" value="1"/>
</dbReference>
<evidence type="ECO:0000256" key="1">
    <source>
        <dbReference type="ARBA" id="ARBA00001947"/>
    </source>
</evidence>
<dbReference type="Gene3D" id="3.60.15.10">
    <property type="entry name" value="Ribonuclease Z/Hydroxyacylglutathione hydrolase-like"/>
    <property type="match status" value="1"/>
</dbReference>
<proteinExistence type="predicted"/>
<dbReference type="GO" id="GO:0016787">
    <property type="term" value="F:hydrolase activity"/>
    <property type="evidence" value="ECO:0007669"/>
    <property type="project" value="UniProtKB-KW"/>
</dbReference>
<accession>A0A497JH25</accession>
<keyword evidence="4" id="KW-0862">Zinc</keyword>
<comment type="cofactor">
    <cofactor evidence="1">
        <name>Zn(2+)</name>
        <dbReference type="ChEBI" id="CHEBI:29105"/>
    </cofactor>
</comment>
<dbReference type="PANTHER" id="PTHR46233:SF3">
    <property type="entry name" value="HYDROXYACYLGLUTATHIONE HYDROLASE GLOC"/>
    <property type="match status" value="1"/>
</dbReference>